<keyword evidence="2" id="KW-1185">Reference proteome</keyword>
<dbReference type="STRING" id="990371.SAMN05421813_11210"/>
<gene>
    <name evidence="1" type="ORF">SAMN05421813_11210</name>
</gene>
<dbReference type="Proteomes" id="UP000199226">
    <property type="component" value="Unassembled WGS sequence"/>
</dbReference>
<evidence type="ECO:0000313" key="1">
    <source>
        <dbReference type="EMBL" id="SDM42813.1"/>
    </source>
</evidence>
<accession>A0A1G9T526</accession>
<organism evidence="1 2">
    <name type="scientific">Daejeonella rubra</name>
    <dbReference type="NCBI Taxonomy" id="990371"/>
    <lineage>
        <taxon>Bacteria</taxon>
        <taxon>Pseudomonadati</taxon>
        <taxon>Bacteroidota</taxon>
        <taxon>Sphingobacteriia</taxon>
        <taxon>Sphingobacteriales</taxon>
        <taxon>Sphingobacteriaceae</taxon>
        <taxon>Daejeonella</taxon>
    </lineage>
</organism>
<dbReference type="RefSeq" id="WP_090704398.1">
    <property type="nucleotide sequence ID" value="NZ_FNHH01000012.1"/>
</dbReference>
<sequence length="165" mass="19046">MYFKHMRYTGVLPISSILICLSIIFLSASGRQYDSIHQFAERVLVRLNKMHHPESELLKIRKCELLLSDEGFLRYRKTYISGKQEYYSLNITRVSSIDYIGDTGSGNLLLKTMEDDVIVQTFNDRDGNVDSMATHFRLDLHTVEPEDLVALQDDILGMKLLLKKN</sequence>
<dbReference type="OrthoDB" id="797136at2"/>
<proteinExistence type="predicted"/>
<reference evidence="2" key="1">
    <citation type="submission" date="2016-10" db="EMBL/GenBank/DDBJ databases">
        <authorList>
            <person name="Varghese N."/>
            <person name="Submissions S."/>
        </authorList>
    </citation>
    <scope>NUCLEOTIDE SEQUENCE [LARGE SCALE GENOMIC DNA]</scope>
    <source>
        <strain evidence="2">DSM 24536</strain>
    </source>
</reference>
<evidence type="ECO:0000313" key="2">
    <source>
        <dbReference type="Proteomes" id="UP000199226"/>
    </source>
</evidence>
<dbReference type="EMBL" id="FNHH01000012">
    <property type="protein sequence ID" value="SDM42813.1"/>
    <property type="molecule type" value="Genomic_DNA"/>
</dbReference>
<dbReference type="AlphaFoldDB" id="A0A1G9T526"/>
<name>A0A1G9T526_9SPHI</name>
<protein>
    <submittedName>
        <fullName evidence="1">Uncharacterized protein</fullName>
    </submittedName>
</protein>